<dbReference type="AlphaFoldDB" id="T2IA97"/>
<gene>
    <name evidence="1" type="ORF">CWATWH8502_1426</name>
</gene>
<reference evidence="1 2" key="1">
    <citation type="submission" date="2013-01" db="EMBL/GenBank/DDBJ databases">
        <authorList>
            <person name="Bench S."/>
        </authorList>
    </citation>
    <scope>NUCLEOTIDE SEQUENCE [LARGE SCALE GENOMIC DNA]</scope>
    <source>
        <strain evidence="1 2">WH 8502</strain>
    </source>
</reference>
<evidence type="ECO:0000313" key="2">
    <source>
        <dbReference type="Proteomes" id="UP000018348"/>
    </source>
</evidence>
<protein>
    <submittedName>
        <fullName evidence="1">Uncharacterized protein</fullName>
    </submittedName>
</protein>
<proteinExistence type="predicted"/>
<sequence>MNVLIWVCDQCFTRSKVNEISNPATALSINGQNPVALYCKIL</sequence>
<evidence type="ECO:0000313" key="1">
    <source>
        <dbReference type="EMBL" id="CCQ49752.1"/>
    </source>
</evidence>
<comment type="caution">
    <text evidence="1">The sequence shown here is derived from an EMBL/GenBank/DDBJ whole genome shotgun (WGS) entry which is preliminary data.</text>
</comment>
<dbReference type="EMBL" id="CAQK01000182">
    <property type="protein sequence ID" value="CCQ49752.1"/>
    <property type="molecule type" value="Genomic_DNA"/>
</dbReference>
<reference evidence="1 2" key="2">
    <citation type="submission" date="2013-09" db="EMBL/GenBank/DDBJ databases">
        <title>Whole genome comparison of six Crocosphaera watsonii strains with differing phenotypes.</title>
        <authorList>
            <person name="Bench S.R."/>
            <person name="Heller P."/>
            <person name="Frank I."/>
            <person name="Arciniega M."/>
            <person name="Shilova I.N."/>
            <person name="Zehr J.P."/>
        </authorList>
    </citation>
    <scope>NUCLEOTIDE SEQUENCE [LARGE SCALE GENOMIC DNA]</scope>
    <source>
        <strain evidence="1 2">WH 8502</strain>
    </source>
</reference>
<accession>T2IA97</accession>
<dbReference type="Proteomes" id="UP000018348">
    <property type="component" value="Unassembled WGS sequence"/>
</dbReference>
<name>T2IA97_CROWT</name>
<organism evidence="1 2">
    <name type="scientific">Crocosphaera watsonii WH 8502</name>
    <dbReference type="NCBI Taxonomy" id="423474"/>
    <lineage>
        <taxon>Bacteria</taxon>
        <taxon>Bacillati</taxon>
        <taxon>Cyanobacteriota</taxon>
        <taxon>Cyanophyceae</taxon>
        <taxon>Oscillatoriophycideae</taxon>
        <taxon>Chroococcales</taxon>
        <taxon>Aphanothecaceae</taxon>
        <taxon>Crocosphaera</taxon>
    </lineage>
</organism>